<name>A0A9D4UQL4_ADICA</name>
<proteinExistence type="predicted"/>
<dbReference type="EMBL" id="JABFUD020000012">
    <property type="protein sequence ID" value="KAI5072014.1"/>
    <property type="molecule type" value="Genomic_DNA"/>
</dbReference>
<dbReference type="Proteomes" id="UP000886520">
    <property type="component" value="Chromosome 12"/>
</dbReference>
<comment type="caution">
    <text evidence="1">The sequence shown here is derived from an EMBL/GenBank/DDBJ whole genome shotgun (WGS) entry which is preliminary data.</text>
</comment>
<gene>
    <name evidence="1" type="ORF">GOP47_0012120</name>
</gene>
<keyword evidence="2" id="KW-1185">Reference proteome</keyword>
<reference evidence="1" key="1">
    <citation type="submission" date="2021-01" db="EMBL/GenBank/DDBJ databases">
        <title>Adiantum capillus-veneris genome.</title>
        <authorList>
            <person name="Fang Y."/>
            <person name="Liao Q."/>
        </authorList>
    </citation>
    <scope>NUCLEOTIDE SEQUENCE</scope>
    <source>
        <strain evidence="1">H3</strain>
        <tissue evidence="1">Leaf</tissue>
    </source>
</reference>
<sequence>MVEKAPKDKGVVKRGLGSTPLCVARVMSALALMNPLEEGEEKSNSSKGILEVITSLSSSLLKRAFLKEEEGTWVLDWVTSARRLVKAQAKTNPGRIEGIVDGEDTRMGEGKAKEVVTKGDADTKMVEVVTLEFVSGGKRVVPKENVGVGLLWRRVGTEEDSMWPMKECLDN</sequence>
<accession>A0A9D4UQL4</accession>
<dbReference type="AlphaFoldDB" id="A0A9D4UQL4"/>
<evidence type="ECO:0000313" key="2">
    <source>
        <dbReference type="Proteomes" id="UP000886520"/>
    </source>
</evidence>
<organism evidence="1 2">
    <name type="scientific">Adiantum capillus-veneris</name>
    <name type="common">Maidenhair fern</name>
    <dbReference type="NCBI Taxonomy" id="13818"/>
    <lineage>
        <taxon>Eukaryota</taxon>
        <taxon>Viridiplantae</taxon>
        <taxon>Streptophyta</taxon>
        <taxon>Embryophyta</taxon>
        <taxon>Tracheophyta</taxon>
        <taxon>Polypodiopsida</taxon>
        <taxon>Polypodiidae</taxon>
        <taxon>Polypodiales</taxon>
        <taxon>Pteridineae</taxon>
        <taxon>Pteridaceae</taxon>
        <taxon>Vittarioideae</taxon>
        <taxon>Adiantum</taxon>
    </lineage>
</organism>
<evidence type="ECO:0000313" key="1">
    <source>
        <dbReference type="EMBL" id="KAI5072014.1"/>
    </source>
</evidence>
<protein>
    <submittedName>
        <fullName evidence="1">Uncharacterized protein</fullName>
    </submittedName>
</protein>